<evidence type="ECO:0000259" key="10">
    <source>
        <dbReference type="Pfam" id="PF12105"/>
    </source>
</evidence>
<dbReference type="eggNOG" id="COG0566">
    <property type="taxonomic scope" value="Bacteria"/>
</dbReference>
<organism evidence="11 12">
    <name type="scientific">Chlorobium phaeobacteroides (strain DSM 266 / SMG 266 / 2430)</name>
    <dbReference type="NCBI Taxonomy" id="290317"/>
    <lineage>
        <taxon>Bacteria</taxon>
        <taxon>Pseudomonadati</taxon>
        <taxon>Chlorobiota</taxon>
        <taxon>Chlorobiia</taxon>
        <taxon>Chlorobiales</taxon>
        <taxon>Chlorobiaceae</taxon>
        <taxon>Chlorobium/Pelodictyon group</taxon>
        <taxon>Chlorobium</taxon>
    </lineage>
</organism>
<dbReference type="EC" id="2.1.1.34" evidence="7"/>
<feature type="binding site" evidence="7">
    <location>
        <position position="137"/>
    </location>
    <ligand>
        <name>S-adenosyl-L-methionine</name>
        <dbReference type="ChEBI" id="CHEBI:59789"/>
    </ligand>
</feature>
<keyword evidence="12" id="KW-1185">Reference proteome</keyword>
<reference evidence="11 12" key="1">
    <citation type="submission" date="2006-12" db="EMBL/GenBank/DDBJ databases">
        <title>Complete sequence of Chlorobium phaeobacteroides DSM 266.</title>
        <authorList>
            <consortium name="US DOE Joint Genome Institute"/>
            <person name="Copeland A."/>
            <person name="Lucas S."/>
            <person name="Lapidus A."/>
            <person name="Barry K."/>
            <person name="Detter J.C."/>
            <person name="Glavina del Rio T."/>
            <person name="Hammon N."/>
            <person name="Israni S."/>
            <person name="Pitluck S."/>
            <person name="Goltsman E."/>
            <person name="Schmutz J."/>
            <person name="Larimer F."/>
            <person name="Land M."/>
            <person name="Hauser L."/>
            <person name="Mikhailova N."/>
            <person name="Li T."/>
            <person name="Overmann J."/>
            <person name="Bryant D.A."/>
            <person name="Richardson P."/>
        </authorList>
    </citation>
    <scope>NUCLEOTIDE SEQUENCE [LARGE SCALE GENOMIC DNA]</scope>
    <source>
        <strain evidence="11 12">DSM 266</strain>
    </source>
</reference>
<dbReference type="GO" id="GO:0141100">
    <property type="term" value="F:tRNA (guanine(18)-2'-O)-methyltransferase activity"/>
    <property type="evidence" value="ECO:0007669"/>
    <property type="project" value="UniProtKB-UniRule"/>
</dbReference>
<keyword evidence="3 7" id="KW-0808">Transferase</keyword>
<comment type="catalytic activity">
    <reaction evidence="7">
        <text>guanosine(18) in tRNA + S-adenosyl-L-methionine = 2'-O-methylguanosine(18) in tRNA + S-adenosyl-L-homocysteine + H(+)</text>
        <dbReference type="Rhea" id="RHEA:20077"/>
        <dbReference type="Rhea" id="RHEA-COMP:10190"/>
        <dbReference type="Rhea" id="RHEA-COMP:10192"/>
        <dbReference type="ChEBI" id="CHEBI:15378"/>
        <dbReference type="ChEBI" id="CHEBI:57856"/>
        <dbReference type="ChEBI" id="CHEBI:59789"/>
        <dbReference type="ChEBI" id="CHEBI:74269"/>
        <dbReference type="ChEBI" id="CHEBI:74445"/>
        <dbReference type="EC" id="2.1.1.34"/>
    </reaction>
</comment>
<comment type="similarity">
    <text evidence="7">Belongs to the class IV-like SAM-binding methyltransferase superfamily. RNA methyltransferase TrmH family.</text>
</comment>
<comment type="function">
    <text evidence="7">Catalyzes the 2'-O methylation of guanosine at position 18 in tRNA.</text>
</comment>
<comment type="caution">
    <text evidence="7">Lacks conserved residue(s) required for the propagation of feature annotation.</text>
</comment>
<evidence type="ECO:0000256" key="6">
    <source>
        <dbReference type="ARBA" id="ARBA00022884"/>
    </source>
</evidence>
<proteinExistence type="inferred from homology"/>
<dbReference type="CDD" id="cd18092">
    <property type="entry name" value="SpoU-like_TrmH"/>
    <property type="match status" value="1"/>
</dbReference>
<dbReference type="AlphaFoldDB" id="A1BFQ7"/>
<evidence type="ECO:0000256" key="7">
    <source>
        <dbReference type="HAMAP-Rule" id="MF_02060"/>
    </source>
</evidence>
<evidence type="ECO:0000256" key="4">
    <source>
        <dbReference type="ARBA" id="ARBA00022691"/>
    </source>
</evidence>
<evidence type="ECO:0000313" key="11">
    <source>
        <dbReference type="EMBL" id="ABL65234.1"/>
    </source>
</evidence>
<dbReference type="HAMAP" id="MF_02060">
    <property type="entry name" value="tRNA_methyltr_TrmH"/>
    <property type="match status" value="1"/>
</dbReference>
<protein>
    <recommendedName>
        <fullName evidence="7">tRNA (guanosine(18)-2'-O)-methyltransferase</fullName>
        <ecNumber evidence="7">2.1.1.34</ecNumber>
    </recommendedName>
    <alternativeName>
        <fullName evidence="7">tRNA [Gm18] methyltransferase</fullName>
    </alternativeName>
</protein>
<dbReference type="PANTHER" id="PTHR43453">
    <property type="entry name" value="RRNA METHYLASE-LIKE"/>
    <property type="match status" value="1"/>
</dbReference>
<dbReference type="GO" id="GO:0000049">
    <property type="term" value="F:tRNA binding"/>
    <property type="evidence" value="ECO:0007669"/>
    <property type="project" value="UniProtKB-UniRule"/>
</dbReference>
<evidence type="ECO:0000313" key="12">
    <source>
        <dbReference type="Proteomes" id="UP000008701"/>
    </source>
</evidence>
<evidence type="ECO:0000256" key="1">
    <source>
        <dbReference type="ARBA" id="ARBA00022555"/>
    </source>
</evidence>
<dbReference type="InterPro" id="IPR001537">
    <property type="entry name" value="SpoU_MeTrfase"/>
</dbReference>
<dbReference type="InterPro" id="IPR033671">
    <property type="entry name" value="TrmH"/>
</dbReference>
<dbReference type="KEGG" id="cph:Cpha266_1198"/>
<dbReference type="Pfam" id="PF00588">
    <property type="entry name" value="SpoU_methylase"/>
    <property type="match status" value="1"/>
</dbReference>
<name>A1BFQ7_CHLPD</name>
<dbReference type="Gene3D" id="3.40.1280.10">
    <property type="match status" value="1"/>
</dbReference>
<evidence type="ECO:0000259" key="9">
    <source>
        <dbReference type="Pfam" id="PF00588"/>
    </source>
</evidence>
<keyword evidence="2 7" id="KW-0489">Methyltransferase</keyword>
<feature type="region of interest" description="Disordered" evidence="8">
    <location>
        <begin position="202"/>
        <end position="224"/>
    </location>
</feature>
<feature type="binding site" evidence="7">
    <location>
        <position position="128"/>
    </location>
    <ligand>
        <name>S-adenosyl-L-methionine</name>
        <dbReference type="ChEBI" id="CHEBI:59789"/>
    </ligand>
</feature>
<dbReference type="STRING" id="290317.Cpha266_1198"/>
<evidence type="ECO:0000256" key="8">
    <source>
        <dbReference type="SAM" id="MobiDB-lite"/>
    </source>
</evidence>
<dbReference type="HOGENOM" id="CLU_021322_4_2_10"/>
<keyword evidence="4 7" id="KW-0949">S-adenosyl-L-methionine</keyword>
<dbReference type="InterPro" id="IPR029028">
    <property type="entry name" value="Alpha/beta_knot_MTases"/>
</dbReference>
<keyword evidence="1 7" id="KW-0820">tRNA-binding</keyword>
<dbReference type="Proteomes" id="UP000008701">
    <property type="component" value="Chromosome"/>
</dbReference>
<dbReference type="Pfam" id="PF12105">
    <property type="entry name" value="SpoU_methylas_C"/>
    <property type="match status" value="1"/>
</dbReference>
<dbReference type="SUPFAM" id="SSF75217">
    <property type="entry name" value="alpha/beta knot"/>
    <property type="match status" value="1"/>
</dbReference>
<dbReference type="NCBIfam" id="NF008295">
    <property type="entry name" value="PRK11081.1"/>
    <property type="match status" value="1"/>
</dbReference>
<evidence type="ECO:0000256" key="5">
    <source>
        <dbReference type="ARBA" id="ARBA00022694"/>
    </source>
</evidence>
<dbReference type="EMBL" id="CP000492">
    <property type="protein sequence ID" value="ABL65234.1"/>
    <property type="molecule type" value="Genomic_DNA"/>
</dbReference>
<accession>A1BFQ7</accession>
<evidence type="ECO:0000256" key="3">
    <source>
        <dbReference type="ARBA" id="ARBA00022679"/>
    </source>
</evidence>
<dbReference type="InterPro" id="IPR022724">
    <property type="entry name" value="rRNA_MeTrfase_SpoU_C"/>
</dbReference>
<feature type="domain" description="RNA methyltransferase SpoU/TrmH type C-terminal" evidence="10">
    <location>
        <begin position="152"/>
        <end position="203"/>
    </location>
</feature>
<dbReference type="InterPro" id="IPR029026">
    <property type="entry name" value="tRNA_m1G_MTases_N"/>
</dbReference>
<keyword evidence="5 7" id="KW-0819">tRNA processing</keyword>
<dbReference type="GO" id="GO:0002938">
    <property type="term" value="P:tRNA guanine ribose methylation"/>
    <property type="evidence" value="ECO:0007669"/>
    <property type="project" value="UniProtKB-UniRule"/>
</dbReference>
<evidence type="ECO:0000256" key="2">
    <source>
        <dbReference type="ARBA" id="ARBA00022603"/>
    </source>
</evidence>
<dbReference type="PANTHER" id="PTHR43453:SF1">
    <property type="entry name" value="TRNA_RRNA METHYLTRANSFERASE SPOU TYPE DOMAIN-CONTAINING PROTEIN"/>
    <property type="match status" value="1"/>
</dbReference>
<keyword evidence="6 7" id="KW-0694">RNA-binding</keyword>
<gene>
    <name evidence="7" type="primary">trmH</name>
    <name evidence="11" type="ordered locus">Cpha266_1198</name>
</gene>
<sequence length="224" mass="24568">MLAHRQPDLSLVMDNVNKAHNLSAIIRSCDAVGIHEIHAVSYRKNIFDRQTAAAGTTRWVEVTLHQSITSGLSMIAGRGMQILAASGSSKNVDFRSIDYTRPTALILGAEWDGVSTEALEAADHHISIPMHGMIESLNVSVAAAVILFEAERQRTAAGMYSRPMLEKESFDRLLFENAYPRLGRILREKGLPYPELDVNGQLPSSCHDSDMPDTEGVCSDSGLY</sequence>
<feature type="domain" description="tRNA/rRNA methyltransferase SpoU type" evidence="9">
    <location>
        <begin position="9"/>
        <end position="148"/>
    </location>
</feature>